<dbReference type="Proteomes" id="UP001501586">
    <property type="component" value="Unassembled WGS sequence"/>
</dbReference>
<dbReference type="PANTHER" id="PTHR12526">
    <property type="entry name" value="GLYCOSYLTRANSFERASE"/>
    <property type="match status" value="1"/>
</dbReference>
<dbReference type="InterPro" id="IPR001296">
    <property type="entry name" value="Glyco_trans_1"/>
</dbReference>
<organism evidence="5 6">
    <name type="scientific">Brevibacterium daeguense</name>
    <dbReference type="NCBI Taxonomy" id="909936"/>
    <lineage>
        <taxon>Bacteria</taxon>
        <taxon>Bacillati</taxon>
        <taxon>Actinomycetota</taxon>
        <taxon>Actinomycetes</taxon>
        <taxon>Micrococcales</taxon>
        <taxon>Brevibacteriaceae</taxon>
        <taxon>Brevibacterium</taxon>
    </lineage>
</organism>
<evidence type="ECO:0000313" key="6">
    <source>
        <dbReference type="Proteomes" id="UP001501586"/>
    </source>
</evidence>
<evidence type="ECO:0000259" key="3">
    <source>
        <dbReference type="Pfam" id="PF00534"/>
    </source>
</evidence>
<dbReference type="Gene3D" id="3.40.50.2000">
    <property type="entry name" value="Glycogen Phosphorylase B"/>
    <property type="match status" value="2"/>
</dbReference>
<dbReference type="Pfam" id="PF00534">
    <property type="entry name" value="Glycos_transf_1"/>
    <property type="match status" value="1"/>
</dbReference>
<dbReference type="PANTHER" id="PTHR12526:SF638">
    <property type="entry name" value="SPORE COAT PROTEIN SA"/>
    <property type="match status" value="1"/>
</dbReference>
<dbReference type="EMBL" id="BAABAZ010000012">
    <property type="protein sequence ID" value="GAA4285217.1"/>
    <property type="molecule type" value="Genomic_DNA"/>
</dbReference>
<feature type="domain" description="Glycosyl transferase family 1" evidence="3">
    <location>
        <begin position="191"/>
        <end position="351"/>
    </location>
</feature>
<proteinExistence type="predicted"/>
<dbReference type="Pfam" id="PF13439">
    <property type="entry name" value="Glyco_transf_4"/>
    <property type="match status" value="1"/>
</dbReference>
<keyword evidence="1" id="KW-0328">Glycosyltransferase</keyword>
<evidence type="ECO:0000256" key="1">
    <source>
        <dbReference type="ARBA" id="ARBA00022676"/>
    </source>
</evidence>
<dbReference type="SUPFAM" id="SSF53756">
    <property type="entry name" value="UDP-Glycosyltransferase/glycogen phosphorylase"/>
    <property type="match status" value="1"/>
</dbReference>
<dbReference type="CDD" id="cd03801">
    <property type="entry name" value="GT4_PimA-like"/>
    <property type="match status" value="1"/>
</dbReference>
<sequence length="376" mass="40246">MKPLRILLVLATSTGGVGTHVASLAREFAAAGHTVGVIGPSSTDEQFGFVAHRRIAFAPLELGTSLRPNDVATVRRLRLLITTFHADVVHAHGFRAGFTMLTAAAGIRRGDRPRTVVSWHNKAMGRGVRRLAERTVESYVAHRADLTLGASNDLVVRAQELGADRAVFAPVAAPEWPILEDVNNSLLRSQKIRELGLPRGSVLMLSVGRVAPQKNYGMLLDALELVAPKHPRLCVLIAGSADPTELSALRDRVRERELPVHFLGQRSDVRALNQAADIFVLTSLWEARALVLQEAMVAGKAIIATAVGGTPELLGDAGIQIPTGDATALADAIDTLLGNPSERARLGRAAALKALDLPREPEVAAAVENHYRSLLS</sequence>
<name>A0ABP8EN59_9MICO</name>
<accession>A0ABP8EN59</accession>
<protein>
    <submittedName>
        <fullName evidence="5">Glycosyltransferase family 4 protein</fullName>
    </submittedName>
</protein>
<dbReference type="RefSeq" id="WP_236863017.1">
    <property type="nucleotide sequence ID" value="NZ_BAABAZ010000012.1"/>
</dbReference>
<feature type="domain" description="Glycosyltransferase subfamily 4-like N-terminal" evidence="4">
    <location>
        <begin position="15"/>
        <end position="164"/>
    </location>
</feature>
<evidence type="ECO:0000313" key="5">
    <source>
        <dbReference type="EMBL" id="GAA4285217.1"/>
    </source>
</evidence>
<keyword evidence="2" id="KW-0808">Transferase</keyword>
<comment type="caution">
    <text evidence="5">The sequence shown here is derived from an EMBL/GenBank/DDBJ whole genome shotgun (WGS) entry which is preliminary data.</text>
</comment>
<evidence type="ECO:0000259" key="4">
    <source>
        <dbReference type="Pfam" id="PF13439"/>
    </source>
</evidence>
<evidence type="ECO:0000256" key="2">
    <source>
        <dbReference type="ARBA" id="ARBA00022679"/>
    </source>
</evidence>
<dbReference type="InterPro" id="IPR028098">
    <property type="entry name" value="Glyco_trans_4-like_N"/>
</dbReference>
<gene>
    <name evidence="5" type="ORF">GCM10022261_27480</name>
</gene>
<reference evidence="6" key="1">
    <citation type="journal article" date="2019" name="Int. J. Syst. Evol. Microbiol.">
        <title>The Global Catalogue of Microorganisms (GCM) 10K type strain sequencing project: providing services to taxonomists for standard genome sequencing and annotation.</title>
        <authorList>
            <consortium name="The Broad Institute Genomics Platform"/>
            <consortium name="The Broad Institute Genome Sequencing Center for Infectious Disease"/>
            <person name="Wu L."/>
            <person name="Ma J."/>
        </authorList>
    </citation>
    <scope>NUCLEOTIDE SEQUENCE [LARGE SCALE GENOMIC DNA]</scope>
    <source>
        <strain evidence="6">JCM 17458</strain>
    </source>
</reference>
<keyword evidence="6" id="KW-1185">Reference proteome</keyword>